<comment type="subcellular location">
    <subcellularLocation>
        <location evidence="1">Membrane</location>
        <topology evidence="1">Multi-pass membrane protein</topology>
    </subcellularLocation>
</comment>
<feature type="transmembrane region" description="Helical" evidence="6">
    <location>
        <begin position="34"/>
        <end position="55"/>
    </location>
</feature>
<evidence type="ECO:0000256" key="5">
    <source>
        <dbReference type="SAM" id="MobiDB-lite"/>
    </source>
</evidence>
<keyword evidence="2 6" id="KW-0812">Transmembrane</keyword>
<evidence type="ECO:0000256" key="3">
    <source>
        <dbReference type="ARBA" id="ARBA00022989"/>
    </source>
</evidence>
<protein>
    <submittedName>
        <fullName evidence="7">Membrane protein required for colicin V production</fullName>
    </submittedName>
</protein>
<gene>
    <name evidence="7" type="ORF">SAMN05421819_0473</name>
</gene>
<dbReference type="PANTHER" id="PTHR36926">
    <property type="entry name" value="COLICIN V PRODUCTION PROTEIN"/>
    <property type="match status" value="1"/>
</dbReference>
<evidence type="ECO:0000256" key="6">
    <source>
        <dbReference type="SAM" id="Phobius"/>
    </source>
</evidence>
<evidence type="ECO:0000256" key="4">
    <source>
        <dbReference type="ARBA" id="ARBA00023136"/>
    </source>
</evidence>
<dbReference type="EMBL" id="FNVA01000001">
    <property type="protein sequence ID" value="SEF57683.1"/>
    <property type="molecule type" value="Genomic_DNA"/>
</dbReference>
<dbReference type="InterPro" id="IPR052719">
    <property type="entry name" value="CvpA-like"/>
</dbReference>
<keyword evidence="4 6" id="KW-0472">Membrane</keyword>
<evidence type="ECO:0000313" key="7">
    <source>
        <dbReference type="EMBL" id="SEF57683.1"/>
    </source>
</evidence>
<dbReference type="GO" id="GO:0009403">
    <property type="term" value="P:toxin biosynthetic process"/>
    <property type="evidence" value="ECO:0007669"/>
    <property type="project" value="InterPro"/>
</dbReference>
<reference evidence="7 8" key="1">
    <citation type="submission" date="2016-10" db="EMBL/GenBank/DDBJ databases">
        <authorList>
            <person name="de Groot N.N."/>
        </authorList>
    </citation>
    <scope>NUCLEOTIDE SEQUENCE [LARGE SCALE GENOMIC DNA]</scope>
    <source>
        <strain evidence="7 8">DSM 22489</strain>
    </source>
</reference>
<keyword evidence="8" id="KW-1185">Reference proteome</keyword>
<name>A0A1H5T4F0_9BACT</name>
<evidence type="ECO:0000256" key="1">
    <source>
        <dbReference type="ARBA" id="ARBA00004141"/>
    </source>
</evidence>
<feature type="transmembrane region" description="Helical" evidence="6">
    <location>
        <begin position="112"/>
        <end position="137"/>
    </location>
</feature>
<sequence>MGTMTELNPLDWMLALLFLHSTVRAMWRGFFREACALAGLCVGFLLACWNFQWVSTYLLSLVNSPQLAQMFGFLLIIFLVMLVASLIGRALRRSANEVGLGFADRIVGAVFGLFRGLALGVALLLALAVFLPASAWLKTSVLAPYFLRADHALSFVMPDDLEHRLLSALDTLKHKEPGWIKLDSASQTKSEDNESKVPSPQ</sequence>
<dbReference type="Pfam" id="PF02674">
    <property type="entry name" value="Colicin_V"/>
    <property type="match status" value="1"/>
</dbReference>
<organism evidence="7 8">
    <name type="scientific">Bryocella elongata</name>
    <dbReference type="NCBI Taxonomy" id="863522"/>
    <lineage>
        <taxon>Bacteria</taxon>
        <taxon>Pseudomonadati</taxon>
        <taxon>Acidobacteriota</taxon>
        <taxon>Terriglobia</taxon>
        <taxon>Terriglobales</taxon>
        <taxon>Acidobacteriaceae</taxon>
        <taxon>Bryocella</taxon>
    </lineage>
</organism>
<proteinExistence type="predicted"/>
<dbReference type="InterPro" id="IPR003825">
    <property type="entry name" value="Colicin-V_CvpA"/>
</dbReference>
<accession>A0A1H5T4F0</accession>
<feature type="transmembrane region" description="Helical" evidence="6">
    <location>
        <begin position="67"/>
        <end position="91"/>
    </location>
</feature>
<dbReference type="AlphaFoldDB" id="A0A1H5T4F0"/>
<dbReference type="PANTHER" id="PTHR36926:SF1">
    <property type="entry name" value="COLICIN V PRODUCTION PROTEIN"/>
    <property type="match status" value="1"/>
</dbReference>
<dbReference type="GO" id="GO:0016020">
    <property type="term" value="C:membrane"/>
    <property type="evidence" value="ECO:0007669"/>
    <property type="project" value="UniProtKB-SubCell"/>
</dbReference>
<keyword evidence="3 6" id="KW-1133">Transmembrane helix</keyword>
<feature type="transmembrane region" description="Helical" evidence="6">
    <location>
        <begin position="12"/>
        <end position="27"/>
    </location>
</feature>
<dbReference type="Proteomes" id="UP000236728">
    <property type="component" value="Unassembled WGS sequence"/>
</dbReference>
<evidence type="ECO:0000313" key="8">
    <source>
        <dbReference type="Proteomes" id="UP000236728"/>
    </source>
</evidence>
<feature type="region of interest" description="Disordered" evidence="5">
    <location>
        <begin position="182"/>
        <end position="201"/>
    </location>
</feature>
<evidence type="ECO:0000256" key="2">
    <source>
        <dbReference type="ARBA" id="ARBA00022692"/>
    </source>
</evidence>